<feature type="compositionally biased region" description="Basic and acidic residues" evidence="8">
    <location>
        <begin position="1"/>
        <end position="11"/>
    </location>
</feature>
<evidence type="ECO:0000256" key="2">
    <source>
        <dbReference type="ARBA" id="ARBA00022475"/>
    </source>
</evidence>
<evidence type="ECO:0000256" key="6">
    <source>
        <dbReference type="ARBA" id="ARBA00022989"/>
    </source>
</evidence>
<feature type="transmembrane region" description="Helical" evidence="9">
    <location>
        <begin position="44"/>
        <end position="61"/>
    </location>
</feature>
<keyword evidence="4" id="KW-0808">Transferase</keyword>
<keyword evidence="2" id="KW-1003">Cell membrane</keyword>
<keyword evidence="6 9" id="KW-1133">Transmembrane helix</keyword>
<organism evidence="11 12">
    <name type="scientific">Candidatus Promineifilum breve</name>
    <dbReference type="NCBI Taxonomy" id="1806508"/>
    <lineage>
        <taxon>Bacteria</taxon>
        <taxon>Bacillati</taxon>
        <taxon>Chloroflexota</taxon>
        <taxon>Ardenticatenia</taxon>
        <taxon>Candidatus Promineifilales</taxon>
        <taxon>Candidatus Promineifilaceae</taxon>
        <taxon>Candidatus Promineifilum</taxon>
    </lineage>
</organism>
<evidence type="ECO:0000256" key="4">
    <source>
        <dbReference type="ARBA" id="ARBA00022679"/>
    </source>
</evidence>
<keyword evidence="7 9" id="KW-0472">Membrane</keyword>
<dbReference type="EMBL" id="LN890655">
    <property type="protein sequence ID" value="CUS05193.2"/>
    <property type="molecule type" value="Genomic_DNA"/>
</dbReference>
<reference evidence="11" key="1">
    <citation type="submission" date="2016-01" db="EMBL/GenBank/DDBJ databases">
        <authorList>
            <person name="Mcilroy J.S."/>
            <person name="Karst M S."/>
            <person name="Albertsen M."/>
        </authorList>
    </citation>
    <scope>NUCLEOTIDE SEQUENCE</scope>
    <source>
        <strain evidence="11">Cfx-K</strain>
    </source>
</reference>
<dbReference type="InterPro" id="IPR038731">
    <property type="entry name" value="RgtA/B/C-like"/>
</dbReference>
<keyword evidence="3" id="KW-0328">Glycosyltransferase</keyword>
<evidence type="ECO:0000313" key="12">
    <source>
        <dbReference type="Proteomes" id="UP000215027"/>
    </source>
</evidence>
<dbReference type="AlphaFoldDB" id="A0A170PJ11"/>
<feature type="transmembrane region" description="Helical" evidence="9">
    <location>
        <begin position="125"/>
        <end position="145"/>
    </location>
</feature>
<feature type="region of interest" description="Disordered" evidence="8">
    <location>
        <begin position="203"/>
        <end position="222"/>
    </location>
</feature>
<protein>
    <recommendedName>
        <fullName evidence="10">Glycosyltransferase RgtA/B/C/D-like domain-containing protein</fullName>
    </recommendedName>
</protein>
<keyword evidence="5 9" id="KW-0812">Transmembrane</keyword>
<evidence type="ECO:0000256" key="9">
    <source>
        <dbReference type="SAM" id="Phobius"/>
    </source>
</evidence>
<evidence type="ECO:0000256" key="5">
    <source>
        <dbReference type="ARBA" id="ARBA00022692"/>
    </source>
</evidence>
<dbReference type="Pfam" id="PF13231">
    <property type="entry name" value="PMT_2"/>
    <property type="match status" value="1"/>
</dbReference>
<feature type="transmembrane region" description="Helical" evidence="9">
    <location>
        <begin position="358"/>
        <end position="376"/>
    </location>
</feature>
<dbReference type="PANTHER" id="PTHR33908">
    <property type="entry name" value="MANNOSYLTRANSFERASE YKCB-RELATED"/>
    <property type="match status" value="1"/>
</dbReference>
<accession>A0A170PJ11</accession>
<evidence type="ECO:0000313" key="11">
    <source>
        <dbReference type="EMBL" id="CUS05193.2"/>
    </source>
</evidence>
<feature type="transmembrane region" description="Helical" evidence="9">
    <location>
        <begin position="407"/>
        <end position="424"/>
    </location>
</feature>
<dbReference type="GO" id="GO:0005886">
    <property type="term" value="C:plasma membrane"/>
    <property type="evidence" value="ECO:0007669"/>
    <property type="project" value="UniProtKB-SubCell"/>
</dbReference>
<dbReference type="OrthoDB" id="138503at2"/>
<comment type="subcellular location">
    <subcellularLocation>
        <location evidence="1">Cell membrane</location>
        <topology evidence="1">Multi-pass membrane protein</topology>
    </subcellularLocation>
</comment>
<evidence type="ECO:0000256" key="1">
    <source>
        <dbReference type="ARBA" id="ARBA00004651"/>
    </source>
</evidence>
<evidence type="ECO:0000256" key="8">
    <source>
        <dbReference type="SAM" id="MobiDB-lite"/>
    </source>
</evidence>
<evidence type="ECO:0000256" key="3">
    <source>
        <dbReference type="ARBA" id="ARBA00022676"/>
    </source>
</evidence>
<evidence type="ECO:0000256" key="7">
    <source>
        <dbReference type="ARBA" id="ARBA00023136"/>
    </source>
</evidence>
<feature type="transmembrane region" description="Helical" evidence="9">
    <location>
        <begin position="255"/>
        <end position="272"/>
    </location>
</feature>
<proteinExistence type="predicted"/>
<dbReference type="GO" id="GO:0016763">
    <property type="term" value="F:pentosyltransferase activity"/>
    <property type="evidence" value="ECO:0007669"/>
    <property type="project" value="TreeGrafter"/>
</dbReference>
<feature type="transmembrane region" description="Helical" evidence="9">
    <location>
        <begin position="445"/>
        <end position="469"/>
    </location>
</feature>
<gene>
    <name evidence="11" type="ORF">CFX0092_A3315</name>
</gene>
<dbReference type="GO" id="GO:0009103">
    <property type="term" value="P:lipopolysaccharide biosynthetic process"/>
    <property type="evidence" value="ECO:0007669"/>
    <property type="project" value="UniProtKB-ARBA"/>
</dbReference>
<feature type="domain" description="Glycosyltransferase RgtA/B/C/D-like" evidence="10">
    <location>
        <begin position="108"/>
        <end position="190"/>
    </location>
</feature>
<dbReference type="InterPro" id="IPR050297">
    <property type="entry name" value="LipidA_mod_glycosyltrf_83"/>
</dbReference>
<sequence length="704" mass="76853">MKAGEQGKKGAGEQGSRGATEITPAPLHPCTPALSALVRRPSSVVLMTLILLAAAAFRFVGLDNFPTPRGATPPGLEHDEVAHWLINQDILRGEHAIYFTEAYGHEALYHYLQAAFGALVGDHALALRLPSAYFGIVLVAVGYALGRRLFGARVGLWSAAFLAVLFWPVFYSRLALRAISLPVFSGLAAYWWWRLGAEVQGSRGAGAQGRTGEGKSSATADRGRGLSALDGWRSYLPALIAGLFAGLSLHTYMAARAVPIFFALYTLYLALFHRATFRRLWREIALFWLVMLLVAAPLAWFLLTNPDAEARVAEVDAPLRALLAGDVGPVLSNAVKIAGMFGLRGDPLWRQNVAGRPVFDPILAALFYAGVALSLWRWREARHGFLLLWLATGAIPSLVTIDAPSSIRLINALPVLMLFPLVFIHTTPDLSTYWDKLSTVLVTRLLSILLLILLLYSGWSTTVALWRVWPANDEVRFVWQAALTEAAAYLDTSAAGGAMAVGGWTPETMDPPTMALTLRRDDLALRYFDPSQSVMLPAAVDGQPSRIVLPTALPLAPHLRQLLALWERLQGEFTLYEIPARLDIGPQRALDADFGGELRLLGYDVVAGCDVGGPCQLATYWQVTAAADGPRRVFLHAVDDDGEIVAQDDRLGIPADHWRAGDLFIQLLTLPRTAAEQQLGVYDPMDGRRLMTDGGDYLILDLQK</sequence>
<feature type="transmembrane region" description="Helical" evidence="9">
    <location>
        <begin position="284"/>
        <end position="303"/>
    </location>
</feature>
<feature type="transmembrane region" description="Helical" evidence="9">
    <location>
        <begin position="150"/>
        <end position="168"/>
    </location>
</feature>
<evidence type="ECO:0000259" key="10">
    <source>
        <dbReference type="Pfam" id="PF13231"/>
    </source>
</evidence>
<feature type="transmembrane region" description="Helical" evidence="9">
    <location>
        <begin position="232"/>
        <end position="249"/>
    </location>
</feature>
<name>A0A170PJ11_9CHLR</name>
<keyword evidence="12" id="KW-1185">Reference proteome</keyword>
<dbReference type="KEGG" id="pbf:CFX0092_A3315"/>
<feature type="transmembrane region" description="Helical" evidence="9">
    <location>
        <begin position="383"/>
        <end position="401"/>
    </location>
</feature>
<feature type="region of interest" description="Disordered" evidence="8">
    <location>
        <begin position="1"/>
        <end position="25"/>
    </location>
</feature>
<feature type="transmembrane region" description="Helical" evidence="9">
    <location>
        <begin position="174"/>
        <end position="193"/>
    </location>
</feature>
<dbReference type="PANTHER" id="PTHR33908:SF11">
    <property type="entry name" value="MEMBRANE PROTEIN"/>
    <property type="match status" value="1"/>
</dbReference>
<dbReference type="RefSeq" id="WP_157913226.1">
    <property type="nucleotide sequence ID" value="NZ_LN890655.1"/>
</dbReference>
<dbReference type="Proteomes" id="UP000215027">
    <property type="component" value="Chromosome I"/>
</dbReference>